<protein>
    <submittedName>
        <fullName evidence="1">Arginyl-tRNA synthetase</fullName>
    </submittedName>
</protein>
<gene>
    <name evidence="1" type="ORF">BV25DRAFT_1883086</name>
</gene>
<reference evidence="1" key="1">
    <citation type="submission" date="2021-03" db="EMBL/GenBank/DDBJ databases">
        <authorList>
            <consortium name="DOE Joint Genome Institute"/>
            <person name="Ahrendt S."/>
            <person name="Looney B.P."/>
            <person name="Miyauchi S."/>
            <person name="Morin E."/>
            <person name="Drula E."/>
            <person name="Courty P.E."/>
            <person name="Chicoki N."/>
            <person name="Fauchery L."/>
            <person name="Kohler A."/>
            <person name="Kuo A."/>
            <person name="Labutti K."/>
            <person name="Pangilinan J."/>
            <person name="Lipzen A."/>
            <person name="Riley R."/>
            <person name="Andreopoulos W."/>
            <person name="He G."/>
            <person name="Johnson J."/>
            <person name="Barry K.W."/>
            <person name="Grigoriev I.V."/>
            <person name="Nagy L."/>
            <person name="Hibbett D."/>
            <person name="Henrissat B."/>
            <person name="Matheny P.B."/>
            <person name="Labbe J."/>
            <person name="Martin F."/>
        </authorList>
    </citation>
    <scope>NUCLEOTIDE SEQUENCE</scope>
    <source>
        <strain evidence="1">HHB10654</strain>
    </source>
</reference>
<reference evidence="1" key="2">
    <citation type="journal article" date="2022" name="New Phytol.">
        <title>Evolutionary transition to the ectomycorrhizal habit in the genomes of a hyperdiverse lineage of mushroom-forming fungi.</title>
        <authorList>
            <person name="Looney B."/>
            <person name="Miyauchi S."/>
            <person name="Morin E."/>
            <person name="Drula E."/>
            <person name="Courty P.E."/>
            <person name="Kohler A."/>
            <person name="Kuo A."/>
            <person name="LaButti K."/>
            <person name="Pangilinan J."/>
            <person name="Lipzen A."/>
            <person name="Riley R."/>
            <person name="Andreopoulos W."/>
            <person name="He G."/>
            <person name="Johnson J."/>
            <person name="Nolan M."/>
            <person name="Tritt A."/>
            <person name="Barry K.W."/>
            <person name="Grigoriev I.V."/>
            <person name="Nagy L.G."/>
            <person name="Hibbett D."/>
            <person name="Henrissat B."/>
            <person name="Matheny P.B."/>
            <person name="Labbe J."/>
            <person name="Martin F.M."/>
        </authorList>
    </citation>
    <scope>NUCLEOTIDE SEQUENCE</scope>
    <source>
        <strain evidence="1">HHB10654</strain>
    </source>
</reference>
<name>A0ACB8T757_9AGAM</name>
<evidence type="ECO:0000313" key="1">
    <source>
        <dbReference type="EMBL" id="KAI0063831.1"/>
    </source>
</evidence>
<evidence type="ECO:0000313" key="2">
    <source>
        <dbReference type="Proteomes" id="UP000814140"/>
    </source>
</evidence>
<keyword evidence="2" id="KW-1185">Reference proteome</keyword>
<organism evidence="1 2">
    <name type="scientific">Artomyces pyxidatus</name>
    <dbReference type="NCBI Taxonomy" id="48021"/>
    <lineage>
        <taxon>Eukaryota</taxon>
        <taxon>Fungi</taxon>
        <taxon>Dikarya</taxon>
        <taxon>Basidiomycota</taxon>
        <taxon>Agaricomycotina</taxon>
        <taxon>Agaricomycetes</taxon>
        <taxon>Russulales</taxon>
        <taxon>Auriscalpiaceae</taxon>
        <taxon>Artomyces</taxon>
    </lineage>
</organism>
<dbReference type="Proteomes" id="UP000814140">
    <property type="component" value="Unassembled WGS sequence"/>
</dbReference>
<comment type="caution">
    <text evidence="1">The sequence shown here is derived from an EMBL/GenBank/DDBJ whole genome shotgun (WGS) entry which is preliminary data.</text>
</comment>
<accession>A0ACB8T757</accession>
<proteinExistence type="predicted"/>
<sequence length="592" mass="66635">MTLPTVPEVPGAEPSRAILDSFRISIAKRVADALPPLTVEQVYSGVDYGKKGVDFTVALPRFRLPGKVDELAKAVISQFQADDYVESVVHDKAFLHFTCRTSSLVRAVLDQVHALTNETASGLPEYGTNTTGKGKKIIIEYSSPNIAKSFHVGHLRSTIIGAFLTNLYKASGWDVVAMNYLGDWGTQFGLIAVGFEKYGSEEALQKDAIKHLYDVYVQVNKDAEADPEVKVAAAAWFKRMEDGDEAALKNWRVWRELSVKKYAEEYERLNVHFDVYTGESKVGKKWQDVALERLNEMGLISDVEGAKLVDLEKWKLGKAVLRKKDGTSIYLTRDIGGAIERYEEYKFDKMIYVVSSQQDLHLGQFFKILKLMEFPWADRLEHVNYGLVLGMSTRKGTAVFLDQIIREAASVMHEQMRKNEEKYAAVEDPELTSLEVGLTGIKIQDMAAKRINNYNFSWDRMTSFEGDTGPYLQYAHVRLTSLTRKNPELLPLPPPSEIATDTLIEPAAREIAFLLGTYPDVVKTALRTHEPSGVVTYLFKLSHAISSAWETVVVKGEKDVEKARARMWLYLCARDVLGAAMRLLSIRPLDRM</sequence>
<dbReference type="EMBL" id="MU277201">
    <property type="protein sequence ID" value="KAI0063831.1"/>
    <property type="molecule type" value="Genomic_DNA"/>
</dbReference>